<dbReference type="Gene3D" id="2.40.110.10">
    <property type="entry name" value="Butyryl-CoA Dehydrogenase, subunit A, domain 2"/>
    <property type="match status" value="1"/>
</dbReference>
<reference evidence="4 5" key="1">
    <citation type="submission" date="2015-12" db="EMBL/GenBank/DDBJ databases">
        <title>Genome sequence of Streptomyces sp. G25.</title>
        <authorList>
            <person name="Poehlein A."/>
            <person name="Roettig A."/>
            <person name="Hiessl S."/>
            <person name="Hauschild P."/>
            <person name="Schauer J."/>
            <person name="Madkour M.H."/>
            <person name="Al-Ansari A.M."/>
            <person name="Almakishah N.H."/>
            <person name="Steinbuechel A."/>
            <person name="Daniel R."/>
        </authorList>
    </citation>
    <scope>NUCLEOTIDE SEQUENCE [LARGE SCALE GENOMIC DNA]</scope>
    <source>
        <strain evidence="5">G25(2015)</strain>
    </source>
</reference>
<dbReference type="STRING" id="1716141.STSP_60000"/>
<dbReference type="EMBL" id="LOHS01000126">
    <property type="protein sequence ID" value="OAH10678.1"/>
    <property type="molecule type" value="Genomic_DNA"/>
</dbReference>
<evidence type="ECO:0000256" key="1">
    <source>
        <dbReference type="ARBA" id="ARBA00023002"/>
    </source>
</evidence>
<dbReference type="SUPFAM" id="SSF56645">
    <property type="entry name" value="Acyl-CoA dehydrogenase NM domain-like"/>
    <property type="match status" value="1"/>
</dbReference>
<comment type="caution">
    <text evidence="4">The sequence shown here is derived from an EMBL/GenBank/DDBJ whole genome shotgun (WGS) entry which is preliminary data.</text>
</comment>
<dbReference type="GO" id="GO:0050660">
    <property type="term" value="F:flavin adenine dinucleotide binding"/>
    <property type="evidence" value="ECO:0007669"/>
    <property type="project" value="InterPro"/>
</dbReference>
<feature type="domain" description="Acyl-CoA dehydrogenase C-terminal" evidence="3">
    <location>
        <begin position="260"/>
        <end position="393"/>
    </location>
</feature>
<dbReference type="InterPro" id="IPR009100">
    <property type="entry name" value="AcylCoA_DH/oxidase_NM_dom_sf"/>
</dbReference>
<gene>
    <name evidence="4" type="primary">hsaA_3</name>
    <name evidence="4" type="ORF">STSP_60000</name>
</gene>
<dbReference type="RefSeq" id="WP_067284030.1">
    <property type="nucleotide sequence ID" value="NZ_LOHS01000126.1"/>
</dbReference>
<evidence type="ECO:0000313" key="4">
    <source>
        <dbReference type="EMBL" id="OAH10678.1"/>
    </source>
</evidence>
<keyword evidence="5" id="KW-1185">Reference proteome</keyword>
<keyword evidence="1 4" id="KW-0560">Oxidoreductase</keyword>
<accession>A0A177HKF1</accession>
<dbReference type="InterPro" id="IPR013786">
    <property type="entry name" value="AcylCoA_DH/ox_N"/>
</dbReference>
<organism evidence="4 5">
    <name type="scientific">Streptomyces jeddahensis</name>
    <dbReference type="NCBI Taxonomy" id="1716141"/>
    <lineage>
        <taxon>Bacteria</taxon>
        <taxon>Bacillati</taxon>
        <taxon>Actinomycetota</taxon>
        <taxon>Actinomycetes</taxon>
        <taxon>Kitasatosporales</taxon>
        <taxon>Streptomycetaceae</taxon>
        <taxon>Streptomyces</taxon>
    </lineage>
</organism>
<dbReference type="Pfam" id="PF02771">
    <property type="entry name" value="Acyl-CoA_dh_N"/>
    <property type="match status" value="1"/>
</dbReference>
<evidence type="ECO:0000259" key="2">
    <source>
        <dbReference type="Pfam" id="PF02771"/>
    </source>
</evidence>
<dbReference type="GO" id="GO:0016627">
    <property type="term" value="F:oxidoreductase activity, acting on the CH-CH group of donors"/>
    <property type="evidence" value="ECO:0007669"/>
    <property type="project" value="InterPro"/>
</dbReference>
<dbReference type="InterPro" id="IPR037069">
    <property type="entry name" value="AcylCoA_DH/ox_N_sf"/>
</dbReference>
<evidence type="ECO:0000313" key="5">
    <source>
        <dbReference type="Proteomes" id="UP000077381"/>
    </source>
</evidence>
<dbReference type="Gene3D" id="1.20.140.10">
    <property type="entry name" value="Butyryl-CoA Dehydrogenase, subunit A, domain 3"/>
    <property type="match status" value="1"/>
</dbReference>
<sequence length="420" mass="45897">MSVADRTHIPVPEPDLTEAELVERAVALRPVLLERQEETERLTHYPSATHEDFLRAGFYRTLQPRRYGGYEFGLPTFYRVVVEISRGCPSAGWALSLVSAHVLQVASLFGEEVQTEVFGADGEFRAASTVMPIGVAQPDGDDHYVVDGTWPYSSGAPYSTHYVGQTLLAPEKEGDPPGPMLLFVAPRSAWTVLDDWHGTLGLRGTGSNSIRIDRGRIPARLTLPASLLDLPVEGGTPGSRLHGNPLYAGRAVSFFHGELASFMVGTAYAAADEYAAIISSRPLATDPERTRADLPDYQRYLGQALAKISTAEAAVRSAAEEYMEVCRRNTSGEAPFTMAEDDRLAAVFLTAAQLAWEALHDILYRTAGSQHARDGARMQRYFRDGATYLSHVAPNMADPLAQRIGSARVGLPFDHIPLVR</sequence>
<dbReference type="OrthoDB" id="3404950at2"/>
<dbReference type="InterPro" id="IPR046373">
    <property type="entry name" value="Acyl-CoA_Oxase/DH_mid-dom_sf"/>
</dbReference>
<dbReference type="PATRIC" id="fig|1716141.3.peg.6313"/>
<dbReference type="AlphaFoldDB" id="A0A177HKF1"/>
<feature type="domain" description="Acyl-CoA dehydrogenase/oxidase N-terminal" evidence="2">
    <location>
        <begin position="34"/>
        <end position="116"/>
    </location>
</feature>
<dbReference type="InterPro" id="IPR013107">
    <property type="entry name" value="Acyl-CoA_DH_C"/>
</dbReference>
<dbReference type="GO" id="GO:0036383">
    <property type="term" value="F:3-hydroxy-9,10-secoandrosta-1,3,5(10)-triene-9,17-dione monooxygenase activity"/>
    <property type="evidence" value="ECO:0007669"/>
    <property type="project" value="UniProtKB-EC"/>
</dbReference>
<dbReference type="Gene3D" id="1.10.540.10">
    <property type="entry name" value="Acyl-CoA dehydrogenase/oxidase, N-terminal domain"/>
    <property type="match status" value="1"/>
</dbReference>
<evidence type="ECO:0000259" key="3">
    <source>
        <dbReference type="Pfam" id="PF08028"/>
    </source>
</evidence>
<dbReference type="Pfam" id="PF08028">
    <property type="entry name" value="Acyl-CoA_dh_2"/>
    <property type="match status" value="1"/>
</dbReference>
<dbReference type="Proteomes" id="UP000077381">
    <property type="component" value="Unassembled WGS sequence"/>
</dbReference>
<dbReference type="PIRSF" id="PIRSF016578">
    <property type="entry name" value="HsaA"/>
    <property type="match status" value="1"/>
</dbReference>
<name>A0A177HKF1_9ACTN</name>
<keyword evidence="4" id="KW-0503">Monooxygenase</keyword>
<proteinExistence type="predicted"/>
<protein>
    <submittedName>
        <fullName evidence="4">Flavin-dependent monooxygenase, oxygenase subunit HsaA</fullName>
        <ecNumber evidence="4">1.14.14.12</ecNumber>
    </submittedName>
</protein>
<dbReference type="EC" id="1.14.14.12" evidence="4"/>